<sequence>MEESFANFPLCILLSPAFVAAAAIVHHPFQFAHFKFQTSDLLK</sequence>
<reference evidence="2 3" key="2">
    <citation type="journal article" date="2017" name="Front. Plant Sci.">
        <title>Gene Classification and Mining of Molecular Markers Useful in Red Clover (Trifolium pratense) Breeding.</title>
        <authorList>
            <person name="Istvanek J."/>
            <person name="Dluhosova J."/>
            <person name="Dluhos P."/>
            <person name="Patkova L."/>
            <person name="Nedelnik J."/>
            <person name="Repkova J."/>
        </authorList>
    </citation>
    <scope>NUCLEOTIDE SEQUENCE [LARGE SCALE GENOMIC DNA]</scope>
    <source>
        <strain evidence="3">cv. Tatra</strain>
        <tissue evidence="2">Young leaves</tissue>
    </source>
</reference>
<evidence type="ECO:0000313" key="3">
    <source>
        <dbReference type="Proteomes" id="UP000236291"/>
    </source>
</evidence>
<name>A0A2K3KHG4_TRIPR</name>
<gene>
    <name evidence="2" type="ORF">L195_g054681</name>
</gene>
<keyword evidence="1" id="KW-0472">Membrane</keyword>
<keyword evidence="1" id="KW-1133">Transmembrane helix</keyword>
<evidence type="ECO:0000256" key="1">
    <source>
        <dbReference type="SAM" id="Phobius"/>
    </source>
</evidence>
<keyword evidence="1" id="KW-0812">Transmembrane</keyword>
<evidence type="ECO:0000313" key="2">
    <source>
        <dbReference type="EMBL" id="PNX65718.1"/>
    </source>
</evidence>
<comment type="caution">
    <text evidence="2">The sequence shown here is derived from an EMBL/GenBank/DDBJ whole genome shotgun (WGS) entry which is preliminary data.</text>
</comment>
<protein>
    <submittedName>
        <fullName evidence="2">Uncharacterized protein</fullName>
    </submittedName>
</protein>
<dbReference type="EMBL" id="ASHM01096540">
    <property type="protein sequence ID" value="PNX65718.1"/>
    <property type="molecule type" value="Genomic_DNA"/>
</dbReference>
<feature type="non-terminal residue" evidence="2">
    <location>
        <position position="43"/>
    </location>
</feature>
<organism evidence="2 3">
    <name type="scientific">Trifolium pratense</name>
    <name type="common">Red clover</name>
    <dbReference type="NCBI Taxonomy" id="57577"/>
    <lineage>
        <taxon>Eukaryota</taxon>
        <taxon>Viridiplantae</taxon>
        <taxon>Streptophyta</taxon>
        <taxon>Embryophyta</taxon>
        <taxon>Tracheophyta</taxon>
        <taxon>Spermatophyta</taxon>
        <taxon>Magnoliopsida</taxon>
        <taxon>eudicotyledons</taxon>
        <taxon>Gunneridae</taxon>
        <taxon>Pentapetalae</taxon>
        <taxon>rosids</taxon>
        <taxon>fabids</taxon>
        <taxon>Fabales</taxon>
        <taxon>Fabaceae</taxon>
        <taxon>Papilionoideae</taxon>
        <taxon>50 kb inversion clade</taxon>
        <taxon>NPAAA clade</taxon>
        <taxon>Hologalegina</taxon>
        <taxon>IRL clade</taxon>
        <taxon>Trifolieae</taxon>
        <taxon>Trifolium</taxon>
    </lineage>
</organism>
<reference evidence="2 3" key="1">
    <citation type="journal article" date="2014" name="Am. J. Bot.">
        <title>Genome assembly and annotation for red clover (Trifolium pratense; Fabaceae).</title>
        <authorList>
            <person name="Istvanek J."/>
            <person name="Jaros M."/>
            <person name="Krenek A."/>
            <person name="Repkova J."/>
        </authorList>
    </citation>
    <scope>NUCLEOTIDE SEQUENCE [LARGE SCALE GENOMIC DNA]</scope>
    <source>
        <strain evidence="3">cv. Tatra</strain>
        <tissue evidence="2">Young leaves</tissue>
    </source>
</reference>
<dbReference type="Proteomes" id="UP000236291">
    <property type="component" value="Unassembled WGS sequence"/>
</dbReference>
<accession>A0A2K3KHG4</accession>
<proteinExistence type="predicted"/>
<dbReference type="AlphaFoldDB" id="A0A2K3KHG4"/>
<feature type="transmembrane region" description="Helical" evidence="1">
    <location>
        <begin position="6"/>
        <end position="25"/>
    </location>
</feature>